<protein>
    <submittedName>
        <fullName evidence="1">Uncharacterized protein</fullName>
    </submittedName>
</protein>
<accession>A0A0A9E0K9</accession>
<dbReference type="EMBL" id="GBRH01205377">
    <property type="protein sequence ID" value="JAD92518.1"/>
    <property type="molecule type" value="Transcribed_RNA"/>
</dbReference>
<sequence>MNLSVAYLWCGQPNNVCYEQYLVNNTFPSSLKILSLRSQVNLEPIDFLDLNKITERLDQTNN</sequence>
<reference evidence="1" key="2">
    <citation type="journal article" date="2015" name="Data Brief">
        <title>Shoot transcriptome of the giant reed, Arundo donax.</title>
        <authorList>
            <person name="Barrero R.A."/>
            <person name="Guerrero F.D."/>
            <person name="Moolhuijzen P."/>
            <person name="Goolsby J.A."/>
            <person name="Tidwell J."/>
            <person name="Bellgard S.E."/>
            <person name="Bellgard M.I."/>
        </authorList>
    </citation>
    <scope>NUCLEOTIDE SEQUENCE</scope>
    <source>
        <tissue evidence="1">Shoot tissue taken approximately 20 cm above the soil surface</tissue>
    </source>
</reference>
<name>A0A0A9E0K9_ARUDO</name>
<evidence type="ECO:0000313" key="1">
    <source>
        <dbReference type="EMBL" id="JAD92518.1"/>
    </source>
</evidence>
<proteinExistence type="predicted"/>
<reference evidence="1" key="1">
    <citation type="submission" date="2014-09" db="EMBL/GenBank/DDBJ databases">
        <authorList>
            <person name="Magalhaes I.L.F."/>
            <person name="Oliveira U."/>
            <person name="Santos F.R."/>
            <person name="Vidigal T.H.D.A."/>
            <person name="Brescovit A.D."/>
            <person name="Santos A.J."/>
        </authorList>
    </citation>
    <scope>NUCLEOTIDE SEQUENCE</scope>
    <source>
        <tissue evidence="1">Shoot tissue taken approximately 20 cm above the soil surface</tissue>
    </source>
</reference>
<organism evidence="1">
    <name type="scientific">Arundo donax</name>
    <name type="common">Giant reed</name>
    <name type="synonym">Donax arundinaceus</name>
    <dbReference type="NCBI Taxonomy" id="35708"/>
    <lineage>
        <taxon>Eukaryota</taxon>
        <taxon>Viridiplantae</taxon>
        <taxon>Streptophyta</taxon>
        <taxon>Embryophyta</taxon>
        <taxon>Tracheophyta</taxon>
        <taxon>Spermatophyta</taxon>
        <taxon>Magnoliopsida</taxon>
        <taxon>Liliopsida</taxon>
        <taxon>Poales</taxon>
        <taxon>Poaceae</taxon>
        <taxon>PACMAD clade</taxon>
        <taxon>Arundinoideae</taxon>
        <taxon>Arundineae</taxon>
        <taxon>Arundo</taxon>
    </lineage>
</organism>
<dbReference type="AlphaFoldDB" id="A0A0A9E0K9"/>